<proteinExistence type="predicted"/>
<dbReference type="Proteomes" id="UP000031631">
    <property type="component" value="Chromosome"/>
</dbReference>
<keyword evidence="1" id="KW-0732">Signal</keyword>
<reference evidence="2 3" key="1">
    <citation type="journal article" date="2014" name="PLoS ONE">
        <title>Physiological and genomic features of a novel sulfur-oxidizing gammaproteobacterium belonging to a previously uncultivated symbiotic lineage isolated from a hydrothermal vent.</title>
        <authorList>
            <person name="Nunoura T."/>
            <person name="Takaki Y."/>
            <person name="Kazama H."/>
            <person name="Kakuta J."/>
            <person name="Shimamura S."/>
            <person name="Makita H."/>
            <person name="Hirai M."/>
            <person name="Miyazaki M."/>
            <person name="Takai K."/>
        </authorList>
    </citation>
    <scope>NUCLEOTIDE SEQUENCE [LARGE SCALE GENOMIC DNA]</scope>
    <source>
        <strain evidence="2 3">Hiromi1</strain>
    </source>
</reference>
<dbReference type="OrthoDB" id="5616300at2"/>
<feature type="chain" id="PRO_5030507595" description="DUF2282 domain-containing protein" evidence="1">
    <location>
        <begin position="30"/>
        <end position="86"/>
    </location>
</feature>
<keyword evidence="3" id="KW-1185">Reference proteome</keyword>
<protein>
    <recommendedName>
        <fullName evidence="4">DUF2282 domain-containing protein</fullName>
    </recommendedName>
</protein>
<evidence type="ECO:0000313" key="2">
    <source>
        <dbReference type="EMBL" id="BAO45281.1"/>
    </source>
</evidence>
<gene>
    <name evidence="2" type="ORF">TBH_C2371</name>
</gene>
<name>A0A7U6GKE6_9GAMM</name>
<organism evidence="2 3">
    <name type="scientific">Thiolapillus brandeum</name>
    <dbReference type="NCBI Taxonomy" id="1076588"/>
    <lineage>
        <taxon>Bacteria</taxon>
        <taxon>Pseudomonadati</taxon>
        <taxon>Pseudomonadota</taxon>
        <taxon>Gammaproteobacteria</taxon>
        <taxon>Chromatiales</taxon>
        <taxon>Sedimenticolaceae</taxon>
        <taxon>Thiolapillus</taxon>
    </lineage>
</organism>
<accession>A0A7U6GKE6</accession>
<feature type="signal peptide" evidence="1">
    <location>
        <begin position="1"/>
        <end position="29"/>
    </location>
</feature>
<dbReference type="KEGG" id="tbn:TBH_C2371"/>
<evidence type="ECO:0000313" key="3">
    <source>
        <dbReference type="Proteomes" id="UP000031631"/>
    </source>
</evidence>
<dbReference type="AlphaFoldDB" id="A0A7U6GKE6"/>
<evidence type="ECO:0008006" key="4">
    <source>
        <dbReference type="Google" id="ProtNLM"/>
    </source>
</evidence>
<dbReference type="RefSeq" id="WP_041068729.1">
    <property type="nucleotide sequence ID" value="NZ_AP012273.1"/>
</dbReference>
<sequence length="86" mass="8497">MRTVEKAKGMALAAAAAAMLAGAPMGAMADDAQGKCMGANSCKGKGACATATNACAGMNSCKGKGFLKMSKTECDKAGGTFEPIKK</sequence>
<evidence type="ECO:0000256" key="1">
    <source>
        <dbReference type="SAM" id="SignalP"/>
    </source>
</evidence>
<dbReference type="EMBL" id="AP012273">
    <property type="protein sequence ID" value="BAO45281.1"/>
    <property type="molecule type" value="Genomic_DNA"/>
</dbReference>